<reference evidence="4" key="1">
    <citation type="submission" date="2018-06" db="EMBL/GenBank/DDBJ databases">
        <title>Description of Blautia argi sp. nov., a new anaerobic isolated from dog feces.</title>
        <authorList>
            <person name="Chang Y.-H."/>
            <person name="Paek J."/>
            <person name="Shin Y."/>
        </authorList>
    </citation>
    <scope>NUCLEOTIDE SEQUENCE [LARGE SCALE GENOMIC DNA]</scope>
    <source>
        <strain evidence="4">KCTC 15426</strain>
    </source>
</reference>
<gene>
    <name evidence="3" type="ORF">DQQ01_03520</name>
</gene>
<dbReference type="OrthoDB" id="1829120at2"/>
<feature type="region of interest" description="Disordered" evidence="1">
    <location>
        <begin position="37"/>
        <end position="126"/>
    </location>
</feature>
<accession>A0A2Z4U8M2</accession>
<dbReference type="Proteomes" id="UP000250003">
    <property type="component" value="Chromosome"/>
</dbReference>
<evidence type="ECO:0000313" key="4">
    <source>
        <dbReference type="Proteomes" id="UP000250003"/>
    </source>
</evidence>
<sequence>MGKLKESCSLCGGKLKNGICTECGMDNRKNDSMYKSMLNQGEHYSLNTAQSQTAERSQKTQPQTAEQSRRTQPQPTEQWQQAEQSYRTQYQKAKTAEKAAKDSSQKKYPNASGNRNIFTSGQPYTPRQFTGAQKGTGRKNGGLTAFFIGIFALVVILSLVGIFESQESEDSFATDIYVENIPEDTPENGQRPSYGEEGFVDNAEEQLSPIGATWEKALPAGLYVVGSDIPEGEYTISGGEGNSCFIRDVKNGIYSYYSFGTQEYDVEIVESEKLFSGAVVSVTGFAPVAFSSKNAQSDAMTAKIPNPVTESVEIEAEAIAGRDFPPGIYDVEVMENDFGILQFSMEEYEGKEPPFLDSSLLLEKNPTEKNPEYSDSYRGVIFPEGTKVTTDITVKLVPCPEIAGTDYLGIYQQTETENKGQEQE</sequence>
<evidence type="ECO:0000256" key="2">
    <source>
        <dbReference type="SAM" id="Phobius"/>
    </source>
</evidence>
<organism evidence="3 4">
    <name type="scientific">Blautia argi</name>
    <dbReference type="NCBI Taxonomy" id="1912897"/>
    <lineage>
        <taxon>Bacteria</taxon>
        <taxon>Bacillati</taxon>
        <taxon>Bacillota</taxon>
        <taxon>Clostridia</taxon>
        <taxon>Lachnospirales</taxon>
        <taxon>Lachnospiraceae</taxon>
        <taxon>Blautia</taxon>
    </lineage>
</organism>
<keyword evidence="4" id="KW-1185">Reference proteome</keyword>
<evidence type="ECO:0000256" key="1">
    <source>
        <dbReference type="SAM" id="MobiDB-lite"/>
    </source>
</evidence>
<keyword evidence="2" id="KW-1133">Transmembrane helix</keyword>
<proteinExistence type="predicted"/>
<protein>
    <submittedName>
        <fullName evidence="3">Uncharacterized protein</fullName>
    </submittedName>
</protein>
<feature type="compositionally biased region" description="Polar residues" evidence="1">
    <location>
        <begin position="45"/>
        <end position="92"/>
    </location>
</feature>
<dbReference type="EMBL" id="CP030280">
    <property type="protein sequence ID" value="AWY97366.1"/>
    <property type="molecule type" value="Genomic_DNA"/>
</dbReference>
<dbReference type="AlphaFoldDB" id="A0A2Z4U8M2"/>
<feature type="compositionally biased region" description="Basic and acidic residues" evidence="1">
    <location>
        <begin position="94"/>
        <end position="105"/>
    </location>
</feature>
<keyword evidence="2" id="KW-0812">Transmembrane</keyword>
<evidence type="ECO:0000313" key="3">
    <source>
        <dbReference type="EMBL" id="AWY97366.1"/>
    </source>
</evidence>
<dbReference type="KEGG" id="blau:DQQ01_03520"/>
<keyword evidence="2" id="KW-0472">Membrane</keyword>
<dbReference type="RefSeq" id="WP_111918441.1">
    <property type="nucleotide sequence ID" value="NZ_CAUWHR010000005.1"/>
</dbReference>
<feature type="transmembrane region" description="Helical" evidence="2">
    <location>
        <begin position="143"/>
        <end position="163"/>
    </location>
</feature>
<name>A0A2Z4U8M2_9FIRM</name>
<feature type="compositionally biased region" description="Polar residues" evidence="1">
    <location>
        <begin position="111"/>
        <end position="126"/>
    </location>
</feature>